<evidence type="ECO:0000313" key="2">
    <source>
        <dbReference type="EMBL" id="PWK11326.1"/>
    </source>
</evidence>
<keyword evidence="3" id="KW-1185">Reference proteome</keyword>
<protein>
    <submittedName>
        <fullName evidence="2">Uncharacterized protein</fullName>
    </submittedName>
</protein>
<dbReference type="RefSeq" id="WP_109689886.1">
    <property type="nucleotide sequence ID" value="NZ_QGGL01000011.1"/>
</dbReference>
<accession>A0A316D789</accession>
<dbReference type="AlphaFoldDB" id="A0A316D789"/>
<sequence length="102" mass="11278">MARDHDGIRSALQADFEASTDATFRLQDQRKWGTQQMENQDAVQRGLKAAKDAARDEDMQGKVEELANQMGINTNGNDDDGDGAPLAAKDGVRYDYDDRSDV</sequence>
<reference evidence="2 3" key="1">
    <citation type="submission" date="2018-05" db="EMBL/GenBank/DDBJ databases">
        <title>Genomic Encyclopedia of Type Strains, Phase IV (KMG-IV): sequencing the most valuable type-strain genomes for metagenomic binning, comparative biology and taxonomic classification.</title>
        <authorList>
            <person name="Goeker M."/>
        </authorList>
    </citation>
    <scope>NUCLEOTIDE SEQUENCE [LARGE SCALE GENOMIC DNA]</scope>
    <source>
        <strain evidence="2 3">DSM 18773</strain>
    </source>
</reference>
<name>A0A316D789_9BACL</name>
<organism evidence="2 3">
    <name type="scientific">Tumebacillus permanentifrigoris</name>
    <dbReference type="NCBI Taxonomy" id="378543"/>
    <lineage>
        <taxon>Bacteria</taxon>
        <taxon>Bacillati</taxon>
        <taxon>Bacillota</taxon>
        <taxon>Bacilli</taxon>
        <taxon>Bacillales</taxon>
        <taxon>Alicyclobacillaceae</taxon>
        <taxon>Tumebacillus</taxon>
    </lineage>
</organism>
<dbReference type="EMBL" id="QGGL01000011">
    <property type="protein sequence ID" value="PWK11326.1"/>
    <property type="molecule type" value="Genomic_DNA"/>
</dbReference>
<comment type="caution">
    <text evidence="2">The sequence shown here is derived from an EMBL/GenBank/DDBJ whole genome shotgun (WGS) entry which is preliminary data.</text>
</comment>
<feature type="compositionally biased region" description="Basic and acidic residues" evidence="1">
    <location>
        <begin position="90"/>
        <end position="102"/>
    </location>
</feature>
<gene>
    <name evidence="2" type="ORF">C7459_111121</name>
</gene>
<dbReference type="OrthoDB" id="2381873at2"/>
<evidence type="ECO:0000256" key="1">
    <source>
        <dbReference type="SAM" id="MobiDB-lite"/>
    </source>
</evidence>
<feature type="region of interest" description="Disordered" evidence="1">
    <location>
        <begin position="70"/>
        <end position="102"/>
    </location>
</feature>
<proteinExistence type="predicted"/>
<evidence type="ECO:0000313" key="3">
    <source>
        <dbReference type="Proteomes" id="UP000245634"/>
    </source>
</evidence>
<dbReference type="Proteomes" id="UP000245634">
    <property type="component" value="Unassembled WGS sequence"/>
</dbReference>